<dbReference type="InterPro" id="IPR015424">
    <property type="entry name" value="PyrdxlP-dep_Trfase"/>
</dbReference>
<evidence type="ECO:0000256" key="7">
    <source>
        <dbReference type="ARBA" id="ARBA00022679"/>
    </source>
</evidence>
<feature type="binding site" evidence="9">
    <location>
        <begin position="123"/>
        <end position="125"/>
    </location>
    <ligand>
        <name>(6S)-5,6,7,8-tetrahydrofolate</name>
        <dbReference type="ChEBI" id="CHEBI:57453"/>
    </ligand>
</feature>
<dbReference type="GO" id="GO:0004372">
    <property type="term" value="F:glycine hydroxymethyltransferase activity"/>
    <property type="evidence" value="ECO:0007669"/>
    <property type="project" value="UniProtKB-UniRule"/>
</dbReference>
<dbReference type="Pfam" id="PF00464">
    <property type="entry name" value="SHMT"/>
    <property type="match status" value="1"/>
</dbReference>
<feature type="binding site" evidence="9">
    <location>
        <position position="119"/>
    </location>
    <ligand>
        <name>(6S)-5,6,7,8-tetrahydrofolate</name>
        <dbReference type="ChEBI" id="CHEBI:57453"/>
    </ligand>
</feature>
<dbReference type="InterPro" id="IPR049943">
    <property type="entry name" value="Ser_HO-MeTrfase-like"/>
</dbReference>
<feature type="binding site" evidence="9">
    <location>
        <begin position="353"/>
        <end position="355"/>
    </location>
    <ligand>
        <name>(6S)-5,6,7,8-tetrahydrofolate</name>
        <dbReference type="ChEBI" id="CHEBI:57453"/>
    </ligand>
</feature>
<dbReference type="CDD" id="cd00378">
    <property type="entry name" value="SHMT"/>
    <property type="match status" value="1"/>
</dbReference>
<keyword evidence="7 9" id="KW-0808">Transferase</keyword>
<keyword evidence="12" id="KW-0489">Methyltransferase</keyword>
<keyword evidence="6 9" id="KW-0554">One-carbon metabolism</keyword>
<dbReference type="HAMAP" id="MF_00051">
    <property type="entry name" value="SHMT"/>
    <property type="match status" value="1"/>
</dbReference>
<dbReference type="AlphaFoldDB" id="A0A7D5T656"/>
<dbReference type="PANTHER" id="PTHR11680:SF35">
    <property type="entry name" value="SERINE HYDROXYMETHYLTRANSFERASE 1"/>
    <property type="match status" value="1"/>
</dbReference>
<protein>
    <recommendedName>
        <fullName evidence="9">Serine hydroxymethyltransferase</fullName>
        <shortName evidence="9">SHMT</shortName>
        <shortName evidence="9">Serine methylase</shortName>
        <ecNumber evidence="9">2.1.2.1</ecNumber>
    </recommendedName>
</protein>
<comment type="subunit">
    <text evidence="4 9">Homodimer.</text>
</comment>
<dbReference type="Gene3D" id="3.90.1150.10">
    <property type="entry name" value="Aspartate Aminotransferase, domain 1"/>
    <property type="match status" value="1"/>
</dbReference>
<keyword evidence="9" id="KW-0028">Amino-acid biosynthesis</keyword>
<dbReference type="KEGG" id="hrr:HZS55_18325"/>
<organism evidence="12 13">
    <name type="scientific">Halosimplex rubrum</name>
    <dbReference type="NCBI Taxonomy" id="869889"/>
    <lineage>
        <taxon>Archaea</taxon>
        <taxon>Methanobacteriati</taxon>
        <taxon>Methanobacteriota</taxon>
        <taxon>Stenosarchaea group</taxon>
        <taxon>Halobacteria</taxon>
        <taxon>Halobacteriales</taxon>
        <taxon>Haloarculaceae</taxon>
        <taxon>Halosimplex</taxon>
    </lineage>
</organism>
<comment type="similarity">
    <text evidence="3 9">Belongs to the SHMT family.</text>
</comment>
<dbReference type="PANTHER" id="PTHR11680">
    <property type="entry name" value="SERINE HYDROXYMETHYLTRANSFERASE"/>
    <property type="match status" value="1"/>
</dbReference>
<dbReference type="RefSeq" id="WP_179909002.1">
    <property type="nucleotide sequence ID" value="NZ_CP058910.1"/>
</dbReference>
<feature type="modified residue" description="N6-(pyridoxal phosphate)lysine" evidence="9 10">
    <location>
        <position position="228"/>
    </location>
</feature>
<dbReference type="InterPro" id="IPR001085">
    <property type="entry name" value="Ser_HO-MeTrfase"/>
</dbReference>
<dbReference type="Proteomes" id="UP000509667">
    <property type="component" value="Chromosome"/>
</dbReference>
<dbReference type="EC" id="2.1.2.1" evidence="9"/>
<proteinExistence type="inferred from homology"/>
<dbReference type="InterPro" id="IPR019798">
    <property type="entry name" value="Ser_HO-MeTrfase_PLP_BS"/>
</dbReference>
<dbReference type="PROSITE" id="PS00096">
    <property type="entry name" value="SHMT"/>
    <property type="match status" value="1"/>
</dbReference>
<dbReference type="InterPro" id="IPR039429">
    <property type="entry name" value="SHMT-like_dom"/>
</dbReference>
<dbReference type="GO" id="GO:0008168">
    <property type="term" value="F:methyltransferase activity"/>
    <property type="evidence" value="ECO:0007669"/>
    <property type="project" value="UniProtKB-KW"/>
</dbReference>
<dbReference type="InterPro" id="IPR015421">
    <property type="entry name" value="PyrdxlP-dep_Trfase_major"/>
</dbReference>
<dbReference type="FunFam" id="3.40.640.10:FF:000001">
    <property type="entry name" value="Serine hydroxymethyltransferase"/>
    <property type="match status" value="1"/>
</dbReference>
<name>A0A7D5T656_9EURY</name>
<comment type="pathway">
    <text evidence="9">One-carbon metabolism; tetrahydrofolate interconversion.</text>
</comment>
<dbReference type="InterPro" id="IPR015422">
    <property type="entry name" value="PyrdxlP-dep_Trfase_small"/>
</dbReference>
<dbReference type="SUPFAM" id="SSF53383">
    <property type="entry name" value="PLP-dependent transferases"/>
    <property type="match status" value="1"/>
</dbReference>
<keyword evidence="13" id="KW-1185">Reference proteome</keyword>
<comment type="pathway">
    <text evidence="9">Amino-acid biosynthesis; glycine biosynthesis; glycine from L-serine: step 1/1.</text>
</comment>
<feature type="site" description="Plays an important role in substrate specificity" evidence="9">
    <location>
        <position position="227"/>
    </location>
</feature>
<evidence type="ECO:0000313" key="13">
    <source>
        <dbReference type="Proteomes" id="UP000509667"/>
    </source>
</evidence>
<dbReference type="GO" id="GO:0005737">
    <property type="term" value="C:cytoplasm"/>
    <property type="evidence" value="ECO:0007669"/>
    <property type="project" value="UniProtKB-SubCell"/>
</dbReference>
<dbReference type="UniPathway" id="UPA00288">
    <property type="reaction ID" value="UER01023"/>
</dbReference>
<evidence type="ECO:0000256" key="8">
    <source>
        <dbReference type="ARBA" id="ARBA00022898"/>
    </source>
</evidence>
<accession>A0A7D5T656</accession>
<evidence type="ECO:0000256" key="4">
    <source>
        <dbReference type="ARBA" id="ARBA00011738"/>
    </source>
</evidence>
<evidence type="ECO:0000256" key="2">
    <source>
        <dbReference type="ARBA" id="ARBA00004496"/>
    </source>
</evidence>
<comment type="function">
    <text evidence="9">Catalyzes the reversible interconversion of serine and glycine with tetrahydrofolate (THF) serving as the one-carbon carrier. Also exhibits THF-independent aldolase activity toward beta-hydroxyamino acids, producing glycine and aldehydes, via a retro-aldol mechanism.</text>
</comment>
<evidence type="ECO:0000256" key="5">
    <source>
        <dbReference type="ARBA" id="ARBA00022490"/>
    </source>
</evidence>
<dbReference type="GO" id="GO:0019264">
    <property type="term" value="P:glycine biosynthetic process from serine"/>
    <property type="evidence" value="ECO:0007669"/>
    <property type="project" value="UniProtKB-UniRule"/>
</dbReference>
<dbReference type="GO" id="GO:0030170">
    <property type="term" value="F:pyridoxal phosphate binding"/>
    <property type="evidence" value="ECO:0007669"/>
    <property type="project" value="UniProtKB-UniRule"/>
</dbReference>
<dbReference type="Gene3D" id="3.40.640.10">
    <property type="entry name" value="Type I PLP-dependent aspartate aminotransferase-like (Major domain)"/>
    <property type="match status" value="1"/>
</dbReference>
<comment type="cofactor">
    <cofactor evidence="1 9 10">
        <name>pyridoxal 5'-phosphate</name>
        <dbReference type="ChEBI" id="CHEBI:597326"/>
    </cofactor>
</comment>
<reference evidence="12 13" key="1">
    <citation type="submission" date="2020-07" db="EMBL/GenBank/DDBJ databases">
        <title>Halosimplex pelagicum sp. nov. and Halosimplex rubrum sp. nov., isolated from salted brown alga Laminaria, and emended description of the genus Halosimplex.</title>
        <authorList>
            <person name="Cui H."/>
        </authorList>
    </citation>
    <scope>NUCLEOTIDE SEQUENCE [LARGE SCALE GENOMIC DNA]</scope>
    <source>
        <strain evidence="12 13">R27</strain>
    </source>
</reference>
<dbReference type="OrthoDB" id="5821at2157"/>
<dbReference type="PIRSF" id="PIRSF000412">
    <property type="entry name" value="SHMT"/>
    <property type="match status" value="1"/>
</dbReference>
<evidence type="ECO:0000256" key="10">
    <source>
        <dbReference type="PIRSR" id="PIRSR000412-50"/>
    </source>
</evidence>
<keyword evidence="5 9" id="KW-0963">Cytoplasm</keyword>
<comment type="subcellular location">
    <subcellularLocation>
        <location evidence="2 9">Cytoplasm</location>
    </subcellularLocation>
</comment>
<dbReference type="NCBIfam" id="NF000586">
    <property type="entry name" value="PRK00011.1"/>
    <property type="match status" value="1"/>
</dbReference>
<dbReference type="GO" id="GO:0032259">
    <property type="term" value="P:methylation"/>
    <property type="evidence" value="ECO:0007669"/>
    <property type="project" value="UniProtKB-KW"/>
</dbReference>
<evidence type="ECO:0000256" key="3">
    <source>
        <dbReference type="ARBA" id="ARBA00006376"/>
    </source>
</evidence>
<feature type="domain" description="Serine hydroxymethyltransferase-like" evidence="11">
    <location>
        <begin position="7"/>
        <end position="384"/>
    </location>
</feature>
<dbReference type="GO" id="GO:0035999">
    <property type="term" value="P:tetrahydrofolate interconversion"/>
    <property type="evidence" value="ECO:0007669"/>
    <property type="project" value="UniProtKB-UniRule"/>
</dbReference>
<feature type="binding site" evidence="9">
    <location>
        <position position="242"/>
    </location>
    <ligand>
        <name>(6S)-5,6,7,8-tetrahydrofolate</name>
        <dbReference type="ChEBI" id="CHEBI:57453"/>
    </ligand>
</feature>
<evidence type="ECO:0000256" key="6">
    <source>
        <dbReference type="ARBA" id="ARBA00022563"/>
    </source>
</evidence>
<evidence type="ECO:0000256" key="1">
    <source>
        <dbReference type="ARBA" id="ARBA00001933"/>
    </source>
</evidence>
<evidence type="ECO:0000313" key="12">
    <source>
        <dbReference type="EMBL" id="QLH79130.1"/>
    </source>
</evidence>
<evidence type="ECO:0000259" key="11">
    <source>
        <dbReference type="Pfam" id="PF00464"/>
    </source>
</evidence>
<evidence type="ECO:0000256" key="9">
    <source>
        <dbReference type="HAMAP-Rule" id="MF_00051"/>
    </source>
</evidence>
<keyword evidence="8 9" id="KW-0663">Pyridoxal phosphate</keyword>
<sequence>MNYDTVRSVDPAVADALEAEVDRQGDTLAMIASENHVSEAVLEAQSSVLTNKYAEGYPGSRYYGGCEHADTVEQLAIDRAKELWGAEYVNVQPHSGSQANMAVYTAVLEPGDKILSLDLTHGGHLSHGHPKNFAGQVYEVENYEVDEETGRLDFEEIRAHAEEFEPDMIVSGFSAYPREVQWDEFQAVADDVDAYHLADIAHITGLVAAGVHDSPVGVADFVTGSTHKTIRAGRGGIVMADEEYGDAVDSAIIPGTQGGPLMHNIAGKAVGFKEALQPHFEEYAEQTIANAQALADHLQEHGFSLVSGGTDNHLVLVDLRDSHPDVTGKEAEEALEDVGIVLNANTVPGETRSPFVASGIRAGTPALTTRGFDEDATETVGHCIAEVIDNPDDEDVKAEVAEIVAGLCEEYPLYGEDSDGLVFE</sequence>
<comment type="catalytic activity">
    <reaction evidence="9">
        <text>(6R)-5,10-methylene-5,6,7,8-tetrahydrofolate + glycine + H2O = (6S)-5,6,7,8-tetrahydrofolate + L-serine</text>
        <dbReference type="Rhea" id="RHEA:15481"/>
        <dbReference type="ChEBI" id="CHEBI:15377"/>
        <dbReference type="ChEBI" id="CHEBI:15636"/>
        <dbReference type="ChEBI" id="CHEBI:33384"/>
        <dbReference type="ChEBI" id="CHEBI:57305"/>
        <dbReference type="ChEBI" id="CHEBI:57453"/>
        <dbReference type="EC" id="2.1.2.1"/>
    </reaction>
</comment>
<dbReference type="GeneID" id="56079862"/>
<gene>
    <name evidence="9" type="primary">glyA</name>
    <name evidence="12" type="ORF">HZS55_18325</name>
</gene>
<dbReference type="EMBL" id="CP058910">
    <property type="protein sequence ID" value="QLH79130.1"/>
    <property type="molecule type" value="Genomic_DNA"/>
</dbReference>
<dbReference type="UniPathway" id="UPA00193"/>